<organism evidence="5 6">
    <name type="scientific">Polynucleobacter wuianus</name>
    <dbReference type="NCBI Taxonomy" id="1743168"/>
    <lineage>
        <taxon>Bacteria</taxon>
        <taxon>Pseudomonadati</taxon>
        <taxon>Pseudomonadota</taxon>
        <taxon>Betaproteobacteria</taxon>
        <taxon>Burkholderiales</taxon>
        <taxon>Burkholderiaceae</taxon>
        <taxon>Polynucleobacter</taxon>
    </lineage>
</organism>
<evidence type="ECO:0008006" key="7">
    <source>
        <dbReference type="Google" id="ProtNLM"/>
    </source>
</evidence>
<dbReference type="EMBL" id="CP015922">
    <property type="protein sequence ID" value="ANI99936.1"/>
    <property type="molecule type" value="Genomic_DNA"/>
</dbReference>
<feature type="chain" id="PRO_5008248117" description="NHL repeat-containing protein" evidence="4">
    <location>
        <begin position="23"/>
        <end position="363"/>
    </location>
</feature>
<keyword evidence="2" id="KW-0677">Repeat</keyword>
<dbReference type="PANTHER" id="PTHR10680">
    <property type="entry name" value="PEPTIDYL-GLYCINE ALPHA-AMIDATING MONOOXYGENASE"/>
    <property type="match status" value="1"/>
</dbReference>
<reference evidence="6" key="1">
    <citation type="submission" date="2016-05" db="EMBL/GenBank/DDBJ databases">
        <title>Polynucleobacter sp. QLW-P1FAT50C-4 genome.</title>
        <authorList>
            <person name="Hahn M.W."/>
        </authorList>
    </citation>
    <scope>NUCLEOTIDE SEQUENCE [LARGE SCALE GENOMIC DNA]</scope>
    <source>
        <strain evidence="6">QLW-P1FAT50C-4</strain>
    </source>
</reference>
<dbReference type="STRING" id="1743168.A8O14_07550"/>
<name>A0A191UGA3_9BURK</name>
<dbReference type="InterPro" id="IPR011042">
    <property type="entry name" value="6-blade_b-propeller_TolB-like"/>
</dbReference>
<dbReference type="Pfam" id="PF01436">
    <property type="entry name" value="NHL"/>
    <property type="match status" value="1"/>
</dbReference>
<dbReference type="KEGG" id="pwu:A8O14_07550"/>
<dbReference type="OrthoDB" id="9768084at2"/>
<dbReference type="SUPFAM" id="SSF63829">
    <property type="entry name" value="Calcium-dependent phosphotriesterase"/>
    <property type="match status" value="1"/>
</dbReference>
<keyword evidence="6" id="KW-1185">Reference proteome</keyword>
<keyword evidence="1 4" id="KW-0732">Signal</keyword>
<proteinExistence type="predicted"/>
<accession>A0A191UGA3</accession>
<dbReference type="AlphaFoldDB" id="A0A191UGA3"/>
<evidence type="ECO:0000313" key="5">
    <source>
        <dbReference type="EMBL" id="ANI99936.1"/>
    </source>
</evidence>
<evidence type="ECO:0000256" key="4">
    <source>
        <dbReference type="SAM" id="SignalP"/>
    </source>
</evidence>
<keyword evidence="3" id="KW-0325">Glycoprotein</keyword>
<sequence>MKTIIRRGLLITFVAVSCSAFSQNQTSTKAPEYKVDASWPKALPNNWILGQVAGVATDKNDHIWIIHRPLTITDDEKGATLNPKRSKCCIPAPPVLEFDKKGNLLQAWGGPGTGYNWPKNEHGIYIDPNGYVWVGGNDQTDHMILKFTQQGKFLLQIGSPGASLGSNDPNQLGRPAHMNVDPLANEVYIADGYLNKRVIVFDSNTGTYKRHWGAYGNVPSDEKIPNFNPSSPQFANPVHCVRLMKDNTLFVCDRANNRIQVFEKNGKFIREMAFETDTKGSGSVWDLIPADGNQKYLLIADGTNNEVTVIERDSGRKLSSFGRSGRNAGEFHWVHNIAVDSDGSVYTTEVDTGKRAQKFIRAK</sequence>
<gene>
    <name evidence="5" type="ORF">A8O14_07550</name>
</gene>
<dbReference type="InterPro" id="IPR001258">
    <property type="entry name" value="NHL_repeat"/>
</dbReference>
<feature type="signal peptide" evidence="4">
    <location>
        <begin position="1"/>
        <end position="22"/>
    </location>
</feature>
<dbReference type="PROSITE" id="PS51257">
    <property type="entry name" value="PROKAR_LIPOPROTEIN"/>
    <property type="match status" value="1"/>
</dbReference>
<dbReference type="Proteomes" id="UP000078463">
    <property type="component" value="Chromosome"/>
</dbReference>
<protein>
    <recommendedName>
        <fullName evidence="7">NHL repeat-containing protein</fullName>
    </recommendedName>
</protein>
<evidence type="ECO:0000256" key="1">
    <source>
        <dbReference type="ARBA" id="ARBA00022729"/>
    </source>
</evidence>
<dbReference type="Gene3D" id="2.120.10.30">
    <property type="entry name" value="TolB, C-terminal domain"/>
    <property type="match status" value="1"/>
</dbReference>
<evidence type="ECO:0000313" key="6">
    <source>
        <dbReference type="Proteomes" id="UP000078463"/>
    </source>
</evidence>
<evidence type="ECO:0000256" key="3">
    <source>
        <dbReference type="ARBA" id="ARBA00023180"/>
    </source>
</evidence>
<evidence type="ECO:0000256" key="2">
    <source>
        <dbReference type="ARBA" id="ARBA00022737"/>
    </source>
</evidence>
<dbReference type="RefSeq" id="WP_068948944.1">
    <property type="nucleotide sequence ID" value="NZ_CP015922.1"/>
</dbReference>